<organism evidence="2 3">
    <name type="scientific">Paenibacillus sediminis</name>
    <dbReference type="NCBI Taxonomy" id="664909"/>
    <lineage>
        <taxon>Bacteria</taxon>
        <taxon>Bacillati</taxon>
        <taxon>Bacillota</taxon>
        <taxon>Bacilli</taxon>
        <taxon>Bacillales</taxon>
        <taxon>Paenibacillaceae</taxon>
        <taxon>Paenibacillus</taxon>
    </lineage>
</organism>
<feature type="transmembrane region" description="Helical" evidence="1">
    <location>
        <begin position="172"/>
        <end position="192"/>
    </location>
</feature>
<keyword evidence="3" id="KW-1185">Reference proteome</keyword>
<evidence type="ECO:0000256" key="1">
    <source>
        <dbReference type="SAM" id="Phobius"/>
    </source>
</evidence>
<name>A0ABS4GZP6_9BACL</name>
<comment type="caution">
    <text evidence="2">The sequence shown here is derived from an EMBL/GenBank/DDBJ whole genome shotgun (WGS) entry which is preliminary data.</text>
</comment>
<evidence type="ECO:0000313" key="3">
    <source>
        <dbReference type="Proteomes" id="UP001519273"/>
    </source>
</evidence>
<feature type="transmembrane region" description="Helical" evidence="1">
    <location>
        <begin position="57"/>
        <end position="75"/>
    </location>
</feature>
<dbReference type="Proteomes" id="UP001519273">
    <property type="component" value="Unassembled WGS sequence"/>
</dbReference>
<keyword evidence="1" id="KW-1133">Transmembrane helix</keyword>
<keyword evidence="1" id="KW-0812">Transmembrane</keyword>
<dbReference type="RefSeq" id="WP_209845253.1">
    <property type="nucleotide sequence ID" value="NZ_CBCRVE010000001.1"/>
</dbReference>
<feature type="transmembrane region" description="Helical" evidence="1">
    <location>
        <begin position="6"/>
        <end position="22"/>
    </location>
</feature>
<proteinExistence type="predicted"/>
<reference evidence="2 3" key="1">
    <citation type="submission" date="2021-03" db="EMBL/GenBank/DDBJ databases">
        <title>Genomic Encyclopedia of Type Strains, Phase IV (KMG-IV): sequencing the most valuable type-strain genomes for metagenomic binning, comparative biology and taxonomic classification.</title>
        <authorList>
            <person name="Goeker M."/>
        </authorList>
    </citation>
    <scope>NUCLEOTIDE SEQUENCE [LARGE SCALE GENOMIC DNA]</scope>
    <source>
        <strain evidence="2 3">DSM 23491</strain>
    </source>
</reference>
<accession>A0ABS4GZP6</accession>
<dbReference type="EMBL" id="JAGGKP010000001">
    <property type="protein sequence ID" value="MBP1935743.1"/>
    <property type="molecule type" value="Genomic_DNA"/>
</dbReference>
<evidence type="ECO:0000313" key="2">
    <source>
        <dbReference type="EMBL" id="MBP1935743.1"/>
    </source>
</evidence>
<protein>
    <submittedName>
        <fullName evidence="2">Uncharacterized protein</fullName>
    </submittedName>
</protein>
<keyword evidence="1" id="KW-0472">Membrane</keyword>
<gene>
    <name evidence="2" type="ORF">J2Z20_000604</name>
</gene>
<sequence>MDTGLISLILFCVTVVLLLTGWKSILLPEVSFPVLILLFAGWFMMRPFELPLPGGHSLNGGMLVLLLPLPFILYSSTRYGRLLYLLSAMFFLSLYMLIHVWIVNHPEITMVSVERDLILVMASLTFFLISDLKQQYFTITFSLLGYEIFLSLAREGVNVHTFGGDQWMHQWWIMIVLTRLLTLVSAQFSLYIKKFVQPVSWLRRSERRKEE</sequence>
<feature type="transmembrane region" description="Helical" evidence="1">
    <location>
        <begin position="82"/>
        <end position="102"/>
    </location>
</feature>